<keyword evidence="1" id="KW-0175">Coiled coil</keyword>
<sequence length="256" mass="28358">MHIPYQHWISQIDLVLLVLQGLTVLALAFTSALASKLAFHVTTSGAHPSVSDSAMSIVTVNMDVVLAALFAESMLGHAWMRCALTINSGMSDVTSVSCISDILYGAALAFALLLTIRVCASVRHTWSNGLSWLTYRPLGLVILRKKWLLSAICHFGILDTPHCNAAVYTAEATHRSLLSEQSTYEQAYESTVVDASQLAGQTLVDQHEDAKPPRGDEIRLGDIMRMIQKDRKERRARRREQEEELARVVQEKIELA</sequence>
<proteinExistence type="predicted"/>
<name>A0A2H3JP57_WOLCO</name>
<evidence type="ECO:0000256" key="2">
    <source>
        <dbReference type="SAM" id="Phobius"/>
    </source>
</evidence>
<dbReference type="EMBL" id="KB467942">
    <property type="protein sequence ID" value="PCH37797.1"/>
    <property type="molecule type" value="Genomic_DNA"/>
</dbReference>
<feature type="transmembrane region" description="Helical" evidence="2">
    <location>
        <begin position="96"/>
        <end position="116"/>
    </location>
</feature>
<keyword evidence="2" id="KW-0812">Transmembrane</keyword>
<protein>
    <submittedName>
        <fullName evidence="3">Uncharacterized protein</fullName>
    </submittedName>
</protein>
<keyword evidence="2" id="KW-1133">Transmembrane helix</keyword>
<dbReference type="AlphaFoldDB" id="A0A2H3JP57"/>
<reference evidence="3 4" key="1">
    <citation type="journal article" date="2012" name="Science">
        <title>The Paleozoic origin of enzymatic lignin decomposition reconstructed from 31 fungal genomes.</title>
        <authorList>
            <person name="Floudas D."/>
            <person name="Binder M."/>
            <person name="Riley R."/>
            <person name="Barry K."/>
            <person name="Blanchette R.A."/>
            <person name="Henrissat B."/>
            <person name="Martinez A.T."/>
            <person name="Otillar R."/>
            <person name="Spatafora J.W."/>
            <person name="Yadav J.S."/>
            <person name="Aerts A."/>
            <person name="Benoit I."/>
            <person name="Boyd A."/>
            <person name="Carlson A."/>
            <person name="Copeland A."/>
            <person name="Coutinho P.M."/>
            <person name="de Vries R.P."/>
            <person name="Ferreira P."/>
            <person name="Findley K."/>
            <person name="Foster B."/>
            <person name="Gaskell J."/>
            <person name="Glotzer D."/>
            <person name="Gorecki P."/>
            <person name="Heitman J."/>
            <person name="Hesse C."/>
            <person name="Hori C."/>
            <person name="Igarashi K."/>
            <person name="Jurgens J.A."/>
            <person name="Kallen N."/>
            <person name="Kersten P."/>
            <person name="Kohler A."/>
            <person name="Kuees U."/>
            <person name="Kumar T.K.A."/>
            <person name="Kuo A."/>
            <person name="LaButti K."/>
            <person name="Larrondo L.F."/>
            <person name="Lindquist E."/>
            <person name="Ling A."/>
            <person name="Lombard V."/>
            <person name="Lucas S."/>
            <person name="Lundell T."/>
            <person name="Martin R."/>
            <person name="McLaughlin D.J."/>
            <person name="Morgenstern I."/>
            <person name="Morin E."/>
            <person name="Murat C."/>
            <person name="Nagy L.G."/>
            <person name="Nolan M."/>
            <person name="Ohm R.A."/>
            <person name="Patyshakuliyeva A."/>
            <person name="Rokas A."/>
            <person name="Ruiz-Duenas F.J."/>
            <person name="Sabat G."/>
            <person name="Salamov A."/>
            <person name="Samejima M."/>
            <person name="Schmutz J."/>
            <person name="Slot J.C."/>
            <person name="St John F."/>
            <person name="Stenlid J."/>
            <person name="Sun H."/>
            <person name="Sun S."/>
            <person name="Syed K."/>
            <person name="Tsang A."/>
            <person name="Wiebenga A."/>
            <person name="Young D."/>
            <person name="Pisabarro A."/>
            <person name="Eastwood D.C."/>
            <person name="Martin F."/>
            <person name="Cullen D."/>
            <person name="Grigoriev I.V."/>
            <person name="Hibbett D.S."/>
        </authorList>
    </citation>
    <scope>NUCLEOTIDE SEQUENCE [LARGE SCALE GENOMIC DNA]</scope>
    <source>
        <strain evidence="3 4">MD-104</strain>
    </source>
</reference>
<feature type="transmembrane region" description="Helical" evidence="2">
    <location>
        <begin position="12"/>
        <end position="34"/>
    </location>
</feature>
<evidence type="ECO:0000313" key="4">
    <source>
        <dbReference type="Proteomes" id="UP000218811"/>
    </source>
</evidence>
<evidence type="ECO:0000256" key="1">
    <source>
        <dbReference type="SAM" id="Coils"/>
    </source>
</evidence>
<dbReference type="Proteomes" id="UP000218811">
    <property type="component" value="Unassembled WGS sequence"/>
</dbReference>
<accession>A0A2H3JP57</accession>
<keyword evidence="4" id="KW-1185">Reference proteome</keyword>
<evidence type="ECO:0000313" key="3">
    <source>
        <dbReference type="EMBL" id="PCH37797.1"/>
    </source>
</evidence>
<feature type="non-terminal residue" evidence="3">
    <location>
        <position position="256"/>
    </location>
</feature>
<feature type="coiled-coil region" evidence="1">
    <location>
        <begin position="224"/>
        <end position="251"/>
    </location>
</feature>
<gene>
    <name evidence="3" type="ORF">WOLCODRAFT_142254</name>
</gene>
<feature type="transmembrane region" description="Helical" evidence="2">
    <location>
        <begin position="54"/>
        <end position="75"/>
    </location>
</feature>
<keyword evidence="2" id="KW-0472">Membrane</keyword>
<organism evidence="3 4">
    <name type="scientific">Wolfiporia cocos (strain MD-104)</name>
    <name type="common">Brown rot fungus</name>
    <dbReference type="NCBI Taxonomy" id="742152"/>
    <lineage>
        <taxon>Eukaryota</taxon>
        <taxon>Fungi</taxon>
        <taxon>Dikarya</taxon>
        <taxon>Basidiomycota</taxon>
        <taxon>Agaricomycotina</taxon>
        <taxon>Agaricomycetes</taxon>
        <taxon>Polyporales</taxon>
        <taxon>Phaeolaceae</taxon>
        <taxon>Wolfiporia</taxon>
    </lineage>
</organism>